<dbReference type="AlphaFoldDB" id="A0A2B7ZTS1"/>
<reference evidence="2 3" key="1">
    <citation type="submission" date="2017-10" db="EMBL/GenBank/DDBJ databases">
        <title>Comparative genomics in systemic dimorphic fungi from Ajellomycetaceae.</title>
        <authorList>
            <person name="Munoz J.F."/>
            <person name="Mcewen J.G."/>
            <person name="Clay O.K."/>
            <person name="Cuomo C.A."/>
        </authorList>
    </citation>
    <scope>NUCLEOTIDE SEQUENCE [LARGE SCALE GENOMIC DNA]</scope>
    <source>
        <strain evidence="2 3">UAMH4076</strain>
    </source>
</reference>
<accession>A0A2B7ZTS1</accession>
<dbReference type="EMBL" id="PDND01000006">
    <property type="protein sequence ID" value="PGH36583.1"/>
    <property type="molecule type" value="Genomic_DNA"/>
</dbReference>
<feature type="compositionally biased region" description="Pro residues" evidence="1">
    <location>
        <begin position="217"/>
        <end position="231"/>
    </location>
</feature>
<dbReference type="VEuPathDB" id="FungiDB:EMCG_05185"/>
<organism evidence="2 3">
    <name type="scientific">[Emmonsia] crescens</name>
    <dbReference type="NCBI Taxonomy" id="73230"/>
    <lineage>
        <taxon>Eukaryota</taxon>
        <taxon>Fungi</taxon>
        <taxon>Dikarya</taxon>
        <taxon>Ascomycota</taxon>
        <taxon>Pezizomycotina</taxon>
        <taxon>Eurotiomycetes</taxon>
        <taxon>Eurotiomycetidae</taxon>
        <taxon>Onygenales</taxon>
        <taxon>Ajellomycetaceae</taxon>
        <taxon>Emergomyces</taxon>
    </lineage>
</organism>
<dbReference type="STRING" id="73230.A0A2B7ZTS1"/>
<dbReference type="Proteomes" id="UP000226031">
    <property type="component" value="Unassembled WGS sequence"/>
</dbReference>
<feature type="region of interest" description="Disordered" evidence="1">
    <location>
        <begin position="206"/>
        <end position="241"/>
    </location>
</feature>
<proteinExistence type="predicted"/>
<protein>
    <submittedName>
        <fullName evidence="2">Uncharacterized protein</fullName>
    </submittedName>
</protein>
<evidence type="ECO:0000313" key="2">
    <source>
        <dbReference type="EMBL" id="PGH36583.1"/>
    </source>
</evidence>
<evidence type="ECO:0000313" key="3">
    <source>
        <dbReference type="Proteomes" id="UP000226031"/>
    </source>
</evidence>
<name>A0A2B7ZTS1_9EURO</name>
<gene>
    <name evidence="2" type="ORF">GX50_00620</name>
</gene>
<comment type="caution">
    <text evidence="2">The sequence shown here is derived from an EMBL/GenBank/DDBJ whole genome shotgun (WGS) entry which is preliminary data.</text>
</comment>
<evidence type="ECO:0000256" key="1">
    <source>
        <dbReference type="SAM" id="MobiDB-lite"/>
    </source>
</evidence>
<keyword evidence="3" id="KW-1185">Reference proteome</keyword>
<sequence length="457" mass="51122">MAAPRRKAAQGLDKIPSHKKEWLDAIQKYGLQQRTFEQLCMEGSFSASTVSKEAFLSVRCIWPEKKKPEDALMYIANLEYFFSEDHSDDAAKLINRDLLGFDKVKTLYRIICAPKELCKRTPSEYSGTLGDGLGPFSLLVNLYNQLQDRSIQASIDKRHQLGGAPAKTGFYDAMQSSAHADPTSPTRQVILSEGFDMEDIEMTDFGYQPAAGSSPRTPSPHARPPAAPPVTGPAEEEPPRRTPTETLVADFMVTLLGGLASLVQPLNPRPLCMANSFETTYRFGPIHNTSQQLGDVQFRARIDGSIPYSVSLARMPREAAIFEAKRAARTDSGHSIPVLAQQSMEHIAYIWKCHENDLRWKKKAKIYHTFLVAQDHLHFHISIGTYDSTYLEYIFGPGSTRVLPAQGKGRFLEIQEFGPFLATDEGDLDEFLHVMLSFILWQLERTDAATAFKTVLS</sequence>